<protein>
    <submittedName>
        <fullName evidence="2">Uncharacterized protein</fullName>
    </submittedName>
</protein>
<reference evidence="3" key="1">
    <citation type="submission" date="2017-06" db="EMBL/GenBank/DDBJ databases">
        <authorList>
            <person name="Cremers G."/>
        </authorList>
    </citation>
    <scope>NUCLEOTIDE SEQUENCE [LARGE SCALE GENOMIC DNA]</scope>
</reference>
<evidence type="ECO:0000313" key="3">
    <source>
        <dbReference type="Proteomes" id="UP000218615"/>
    </source>
</evidence>
<evidence type="ECO:0000256" key="1">
    <source>
        <dbReference type="SAM" id="Phobius"/>
    </source>
</evidence>
<evidence type="ECO:0000313" key="2">
    <source>
        <dbReference type="EMBL" id="SNQ59598.1"/>
    </source>
</evidence>
<keyword evidence="1" id="KW-1133">Transmembrane helix</keyword>
<feature type="transmembrane region" description="Helical" evidence="1">
    <location>
        <begin position="82"/>
        <end position="101"/>
    </location>
</feature>
<feature type="transmembrane region" description="Helical" evidence="1">
    <location>
        <begin position="39"/>
        <end position="62"/>
    </location>
</feature>
<accession>A0A284VK10</accession>
<sequence>MPESINLNPICNTTVITSVSFISICTALIVFIKKFYLDINLISTILIVLSITTGLFIISAISSYLEMARASCTKEDLLSTRFLAYVVGIILFAVSSAMVIYNK</sequence>
<name>A0A284VK10_9EURY</name>
<keyword evidence="3" id="KW-1185">Reference proteome</keyword>
<keyword evidence="1" id="KW-0472">Membrane</keyword>
<dbReference type="Proteomes" id="UP000218615">
    <property type="component" value="Unassembled WGS sequence"/>
</dbReference>
<dbReference type="AlphaFoldDB" id="A0A284VK10"/>
<dbReference type="EMBL" id="FZMP01000028">
    <property type="protein sequence ID" value="SNQ59598.1"/>
    <property type="molecule type" value="Genomic_DNA"/>
</dbReference>
<feature type="transmembrane region" description="Helical" evidence="1">
    <location>
        <begin position="12"/>
        <end position="32"/>
    </location>
</feature>
<gene>
    <name evidence="2" type="ORF">MNV_1230039</name>
</gene>
<keyword evidence="1" id="KW-0812">Transmembrane</keyword>
<proteinExistence type="predicted"/>
<organism evidence="2 3">
    <name type="scientific">Candidatus Methanoperedens nitratireducens</name>
    <dbReference type="NCBI Taxonomy" id="1392998"/>
    <lineage>
        <taxon>Archaea</taxon>
        <taxon>Methanobacteriati</taxon>
        <taxon>Methanobacteriota</taxon>
        <taxon>Stenosarchaea group</taxon>
        <taxon>Methanomicrobia</taxon>
        <taxon>Methanosarcinales</taxon>
        <taxon>ANME-2 cluster</taxon>
        <taxon>Candidatus Methanoperedentaceae</taxon>
        <taxon>Candidatus Methanoperedens</taxon>
    </lineage>
</organism>